<evidence type="ECO:0000256" key="3">
    <source>
        <dbReference type="SAM" id="MobiDB-lite"/>
    </source>
</evidence>
<evidence type="ECO:0000256" key="1">
    <source>
        <dbReference type="ARBA" id="ARBA00005736"/>
    </source>
</evidence>
<keyword evidence="6" id="KW-1185">Reference proteome</keyword>
<dbReference type="InterPro" id="IPR024336">
    <property type="entry name" value="tRNA_splic_suSen54_N"/>
</dbReference>
<accession>A0AAV2KIQ9</accession>
<comment type="similarity">
    <text evidence="1">Belongs to the SEN54 family.</text>
</comment>
<dbReference type="Pfam" id="PF12928">
    <property type="entry name" value="tRNA_int_end_N2"/>
    <property type="match status" value="1"/>
</dbReference>
<feature type="domain" description="tRNA-splicing endonuclease subunit Sen54 N-terminal" evidence="4">
    <location>
        <begin position="62"/>
        <end position="128"/>
    </location>
</feature>
<name>A0AAV2KIQ9_KNICA</name>
<dbReference type="Proteomes" id="UP001497482">
    <property type="component" value="Chromosome 18"/>
</dbReference>
<organism evidence="5 6">
    <name type="scientific">Knipowitschia caucasica</name>
    <name type="common">Caucasian dwarf goby</name>
    <name type="synonym">Pomatoschistus caucasicus</name>
    <dbReference type="NCBI Taxonomy" id="637954"/>
    <lineage>
        <taxon>Eukaryota</taxon>
        <taxon>Metazoa</taxon>
        <taxon>Chordata</taxon>
        <taxon>Craniata</taxon>
        <taxon>Vertebrata</taxon>
        <taxon>Euteleostomi</taxon>
        <taxon>Actinopterygii</taxon>
        <taxon>Neopterygii</taxon>
        <taxon>Teleostei</taxon>
        <taxon>Neoteleostei</taxon>
        <taxon>Acanthomorphata</taxon>
        <taxon>Gobiaria</taxon>
        <taxon>Gobiiformes</taxon>
        <taxon>Gobioidei</taxon>
        <taxon>Gobiidae</taxon>
        <taxon>Gobiinae</taxon>
        <taxon>Knipowitschia</taxon>
    </lineage>
</organism>
<dbReference type="AlphaFoldDB" id="A0AAV2KIQ9"/>
<protein>
    <recommendedName>
        <fullName evidence="4">tRNA-splicing endonuclease subunit Sen54 N-terminal domain-containing protein</fullName>
    </recommendedName>
</protein>
<dbReference type="PANTHER" id="PTHR21027">
    <property type="entry name" value="TRNA-SPLICING ENDONUCLEASE SUBUNIT SEN54"/>
    <property type="match status" value="1"/>
</dbReference>
<feature type="region of interest" description="Disordered" evidence="3">
    <location>
        <begin position="180"/>
        <end position="283"/>
    </location>
</feature>
<evidence type="ECO:0000313" key="5">
    <source>
        <dbReference type="EMBL" id="CAL1587382.1"/>
    </source>
</evidence>
<evidence type="ECO:0000256" key="2">
    <source>
        <dbReference type="ARBA" id="ARBA00022694"/>
    </source>
</evidence>
<feature type="compositionally biased region" description="Basic and acidic residues" evidence="3">
    <location>
        <begin position="223"/>
        <end position="267"/>
    </location>
</feature>
<reference evidence="5 6" key="1">
    <citation type="submission" date="2024-04" db="EMBL/GenBank/DDBJ databases">
        <authorList>
            <person name="Waldvogel A.-M."/>
            <person name="Schoenle A."/>
        </authorList>
    </citation>
    <scope>NUCLEOTIDE SEQUENCE [LARGE SCALE GENOMIC DNA]</scope>
</reference>
<dbReference type="InterPro" id="IPR024337">
    <property type="entry name" value="tRNA_splic_suSen54"/>
</dbReference>
<evidence type="ECO:0000259" key="4">
    <source>
        <dbReference type="Pfam" id="PF12928"/>
    </source>
</evidence>
<proteinExistence type="inferred from homology"/>
<dbReference type="GO" id="GO:0000214">
    <property type="term" value="C:tRNA-intron endonuclease complex"/>
    <property type="evidence" value="ECO:0007669"/>
    <property type="project" value="TreeGrafter"/>
</dbReference>
<dbReference type="EMBL" id="OZ035840">
    <property type="protein sequence ID" value="CAL1587382.1"/>
    <property type="molecule type" value="Genomic_DNA"/>
</dbReference>
<keyword evidence="2" id="KW-0819">tRNA processing</keyword>
<sequence>MVEPNMDNSKLNSFSEVLTPSELFAVRSRSHKIPVRGQKDFIPDGSEEQRQKLEQALNEHWSLISEERVERLGSLVRGLWIPEEQIVELQTPAGKFWQTMGFSANGKQYLLPEEALFLMECGNVQVFYRGLPFSIQDGYENFLSSKSITFQQYLVYGHLKRLGYVVLRFNPSSEQSAYARQLNLPVSRDKAAKGNKRKRSPTPPRPSVAPDVPTAAAPQSETPRFETPRSETPRSETPRFETPRSETPRSETPRSETPRFETPRSETPRCQTEAEAMEQDGCKQEVIRKSELKQGSWWSPGEASGSGSTPGSPLWDFRSIHFPDVGSALRSRQEAVYLGAPDPDLLPGALTVGPCDVALWRRRINLKKVHMSPKDLQREEEANRRWRDVDVNRDPEVRRCRSWSEYRALKLRRSSGCPSHLWNQEVTPLHDPRQPLRHEELLEKISIIKPTRLLEGLSSLRPVENWKISFSVFQPESTSGFKKSSPGQPYARMVVCSFSGPVPDLNVLKQLSAQSPEVVLVFAAVDHGDISFYSFKDFHIPQDVFP</sequence>
<dbReference type="GO" id="GO:0000379">
    <property type="term" value="P:tRNA-type intron splice site recognition and cleavage"/>
    <property type="evidence" value="ECO:0007669"/>
    <property type="project" value="TreeGrafter"/>
</dbReference>
<gene>
    <name evidence="5" type="ORF">KC01_LOCUS17343</name>
</gene>
<evidence type="ECO:0000313" key="6">
    <source>
        <dbReference type="Proteomes" id="UP001497482"/>
    </source>
</evidence>
<dbReference type="PANTHER" id="PTHR21027:SF1">
    <property type="entry name" value="TRNA-SPLICING ENDONUCLEASE SUBUNIT SEN54"/>
    <property type="match status" value="1"/>
</dbReference>